<sequence length="419" mass="46458">MLLKYGKGSLCLNMEELVQANIITANERPGVKSPIQLVRERLKAPLGTLPLSHIVRNKKPEKVVIVVNDLTRPTPNDILLPPILETLHREGVKEDQVTFLVATGIHEPHTVEQNKQIFGENLVERYRFISHDCDSENVKNLGATSYGTPIFINSEVFEADLLISVGVILPHYFAGFSGGRKSILPGVASRETIELNHSRMVELLDSMPPLETNPLSIEMVEGARLAGLDFIVNVVPNSQKEIVEVVAGDFEKAWLEGVKISAEMYEIPLPEEVDVTFVSCGGFPRDINMYQAQKALDHADRITKKGGTIVLLAECPMGFGEETFENFLRMSRTPMEVIEKIRQKFVLGGHKAFGIARVALNKEILLISNFDQQQTAMLFAQKVNDLDEALSFVKNKHGFSFSSVVMPVGSLTVPMIGVL</sequence>
<evidence type="ECO:0000313" key="3">
    <source>
        <dbReference type="EMBL" id="ADE57423.1"/>
    </source>
</evidence>
<dbReference type="RefSeq" id="WP_013048686.1">
    <property type="nucleotide sequence ID" value="NC_014011.1"/>
</dbReference>
<accession>D5EFU1</accession>
<dbReference type="eggNOG" id="COG3875">
    <property type="taxonomic scope" value="Bacteria"/>
</dbReference>
<dbReference type="Proteomes" id="UP000002366">
    <property type="component" value="Chromosome"/>
</dbReference>
<dbReference type="KEGG" id="aco:Amico_1304"/>
<dbReference type="PANTHER" id="PTHR33171">
    <property type="entry name" value="LAR_N DOMAIN-CONTAINING PROTEIN"/>
    <property type="match status" value="1"/>
</dbReference>
<proteinExistence type="predicted"/>
<dbReference type="STRING" id="572547.Amico_1304"/>
<dbReference type="InterPro" id="IPR018657">
    <property type="entry name" value="LarA-like_N"/>
</dbReference>
<dbReference type="EMBL" id="CP001997">
    <property type="protein sequence ID" value="ADE57423.1"/>
    <property type="molecule type" value="Genomic_DNA"/>
</dbReference>
<protein>
    <submittedName>
        <fullName evidence="3">Uncharacterized protein</fullName>
    </submittedName>
</protein>
<dbReference type="InterPro" id="IPR048520">
    <property type="entry name" value="LarA_C"/>
</dbReference>
<evidence type="ECO:0000259" key="1">
    <source>
        <dbReference type="Pfam" id="PF09861"/>
    </source>
</evidence>
<dbReference type="HOGENOM" id="CLU_050189_0_0_0"/>
<evidence type="ECO:0000259" key="2">
    <source>
        <dbReference type="Pfam" id="PF21113"/>
    </source>
</evidence>
<gene>
    <name evidence="3" type="ordered locus">Amico_1304</name>
</gene>
<dbReference type="InterPro" id="IPR047926">
    <property type="entry name" value="Ni_dep_LarA"/>
</dbReference>
<reference evidence="3 4" key="1">
    <citation type="journal article" date="2010" name="Stand. Genomic Sci.">
        <title>Complete genome sequence of Aminobacterium colombiense type strain (ALA-1).</title>
        <authorList>
            <person name="Chertkov O."/>
            <person name="Sikorski J."/>
            <person name="Brambilla E."/>
            <person name="Lapidus A."/>
            <person name="Copeland A."/>
            <person name="Glavina Del Rio T."/>
            <person name="Nolan M."/>
            <person name="Lucas S."/>
            <person name="Tice H."/>
            <person name="Cheng J.F."/>
            <person name="Han C."/>
            <person name="Detter J.C."/>
            <person name="Bruce D."/>
            <person name="Tapia R."/>
            <person name="Goodwin L."/>
            <person name="Pitluck S."/>
            <person name="Liolios K."/>
            <person name="Ivanova N."/>
            <person name="Mavromatis K."/>
            <person name="Ovchinnikova G."/>
            <person name="Pati A."/>
            <person name="Chen A."/>
            <person name="Palaniappan K."/>
            <person name="Land M."/>
            <person name="Hauser L."/>
            <person name="Chang Y.J."/>
            <person name="Jeffries C.D."/>
            <person name="Spring S."/>
            <person name="Rohde M."/>
            <person name="Goker M."/>
            <person name="Bristow J."/>
            <person name="Eisen J.A."/>
            <person name="Markowitz V."/>
            <person name="Hugenholtz P."/>
            <person name="Kyrpides N.C."/>
            <person name="Klenk H.P."/>
        </authorList>
    </citation>
    <scope>NUCLEOTIDE SEQUENCE [LARGE SCALE GENOMIC DNA]</scope>
    <source>
        <strain evidence="4">DSM 12261 / ALA-1</strain>
    </source>
</reference>
<feature type="domain" description="Lactate racemase C-terminal" evidence="2">
    <location>
        <begin position="272"/>
        <end position="409"/>
    </location>
</feature>
<feature type="domain" description="LarA-like N-terminal" evidence="1">
    <location>
        <begin position="5"/>
        <end position="201"/>
    </location>
</feature>
<dbReference type="Pfam" id="PF09861">
    <property type="entry name" value="Lar_N"/>
    <property type="match status" value="1"/>
</dbReference>
<name>D5EFU1_AMICL</name>
<dbReference type="NCBIfam" id="NF033504">
    <property type="entry name" value="Ni_dep_LarA"/>
    <property type="match status" value="1"/>
</dbReference>
<dbReference type="Pfam" id="PF21113">
    <property type="entry name" value="LarA_C"/>
    <property type="match status" value="1"/>
</dbReference>
<dbReference type="PANTHER" id="PTHR33171:SF17">
    <property type="entry name" value="LARA-LIKE N-TERMINAL DOMAIN-CONTAINING PROTEIN"/>
    <property type="match status" value="1"/>
</dbReference>
<dbReference type="Gene3D" id="3.90.226.30">
    <property type="match status" value="1"/>
</dbReference>
<dbReference type="InterPro" id="IPR048068">
    <property type="entry name" value="LarA-like"/>
</dbReference>
<evidence type="ECO:0000313" key="4">
    <source>
        <dbReference type="Proteomes" id="UP000002366"/>
    </source>
</evidence>
<dbReference type="Gene3D" id="3.40.50.11440">
    <property type="match status" value="1"/>
</dbReference>
<organism evidence="3 4">
    <name type="scientific">Aminobacterium colombiense (strain DSM 12261 / ALA-1)</name>
    <dbReference type="NCBI Taxonomy" id="572547"/>
    <lineage>
        <taxon>Bacteria</taxon>
        <taxon>Thermotogati</taxon>
        <taxon>Synergistota</taxon>
        <taxon>Synergistia</taxon>
        <taxon>Synergistales</taxon>
        <taxon>Aminobacteriaceae</taxon>
        <taxon>Aminobacterium</taxon>
    </lineage>
</organism>
<keyword evidence="4" id="KW-1185">Reference proteome</keyword>
<dbReference type="GO" id="GO:0050043">
    <property type="term" value="F:lactate racemase activity"/>
    <property type="evidence" value="ECO:0007669"/>
    <property type="project" value="InterPro"/>
</dbReference>
<dbReference type="OrthoDB" id="9770545at2"/>
<dbReference type="AlphaFoldDB" id="D5EFU1"/>
<dbReference type="InterPro" id="IPR043166">
    <property type="entry name" value="LarA-like_C"/>
</dbReference>